<evidence type="ECO:0000313" key="2">
    <source>
        <dbReference type="EMBL" id="WQF80468.1"/>
    </source>
</evidence>
<proteinExistence type="predicted"/>
<dbReference type="RefSeq" id="XP_062777692.1">
    <property type="nucleotide sequence ID" value="XM_062921641.1"/>
</dbReference>
<reference evidence="3" key="1">
    <citation type="journal article" date="2023" name="bioRxiv">
        <title>Complete genome of the Medicago anthracnose fungus, Colletotrichum destructivum, reveals a mini-chromosome-like region within a core chromosome.</title>
        <authorList>
            <person name="Lapalu N."/>
            <person name="Simon A."/>
            <person name="Lu A."/>
            <person name="Plaumann P.-L."/>
            <person name="Amselem J."/>
            <person name="Pigne S."/>
            <person name="Auger A."/>
            <person name="Koch C."/>
            <person name="Dallery J.-F."/>
            <person name="O'Connell R.J."/>
        </authorList>
    </citation>
    <scope>NUCLEOTIDE SEQUENCE [LARGE SCALE GENOMIC DNA]</scope>
    <source>
        <strain evidence="3">CBS 520.97</strain>
    </source>
</reference>
<organism evidence="2 3">
    <name type="scientific">Colletotrichum destructivum</name>
    <dbReference type="NCBI Taxonomy" id="34406"/>
    <lineage>
        <taxon>Eukaryota</taxon>
        <taxon>Fungi</taxon>
        <taxon>Dikarya</taxon>
        <taxon>Ascomycota</taxon>
        <taxon>Pezizomycotina</taxon>
        <taxon>Sordariomycetes</taxon>
        <taxon>Hypocreomycetidae</taxon>
        <taxon>Glomerellales</taxon>
        <taxon>Glomerellaceae</taxon>
        <taxon>Colletotrichum</taxon>
        <taxon>Colletotrichum destructivum species complex</taxon>
    </lineage>
</organism>
<name>A0AAX4IBU7_9PEZI</name>
<dbReference type="GeneID" id="87941985"/>
<evidence type="ECO:0000256" key="1">
    <source>
        <dbReference type="SAM" id="MobiDB-lite"/>
    </source>
</evidence>
<dbReference type="Proteomes" id="UP001322277">
    <property type="component" value="Chromosome 3"/>
</dbReference>
<accession>A0AAX4IBU7</accession>
<sequence length="119" mass="13801">MFFLGRNHVFPLKQTSRQKLISASKLGDHVADHARQQGQAGSEQQVRPTLCWARMFWFCLILTCLNTDSDCPMSQRRREPLPTSVSLDSHHPGRPAGLSCRDSPKHRNHIRRCYRLWYA</sequence>
<feature type="region of interest" description="Disordered" evidence="1">
    <location>
        <begin position="72"/>
        <end position="104"/>
    </location>
</feature>
<keyword evidence="3" id="KW-1185">Reference proteome</keyword>
<evidence type="ECO:0000313" key="3">
    <source>
        <dbReference type="Proteomes" id="UP001322277"/>
    </source>
</evidence>
<protein>
    <submittedName>
        <fullName evidence="2">Uncharacterized protein</fullName>
    </submittedName>
</protein>
<dbReference type="AlphaFoldDB" id="A0AAX4IBU7"/>
<dbReference type="EMBL" id="CP137307">
    <property type="protein sequence ID" value="WQF80468.1"/>
    <property type="molecule type" value="Genomic_DNA"/>
</dbReference>
<dbReference type="KEGG" id="cdet:87941985"/>
<gene>
    <name evidence="2" type="ORF">CDEST_05482</name>
</gene>